<name>A0A2I1D6G8_ASPC2</name>
<dbReference type="Proteomes" id="UP000234254">
    <property type="component" value="Unassembled WGS sequence"/>
</dbReference>
<protein>
    <submittedName>
        <fullName evidence="2">Uncharacterized protein</fullName>
    </submittedName>
</protein>
<evidence type="ECO:0000256" key="1">
    <source>
        <dbReference type="SAM" id="MobiDB-lite"/>
    </source>
</evidence>
<dbReference type="VEuPathDB" id="FungiDB:P168DRAFT_124748"/>
<dbReference type="RefSeq" id="XP_024694068.1">
    <property type="nucleotide sequence ID" value="XM_024832639.1"/>
</dbReference>
<feature type="region of interest" description="Disordered" evidence="1">
    <location>
        <begin position="42"/>
        <end position="82"/>
    </location>
</feature>
<dbReference type="GeneID" id="36540161"/>
<evidence type="ECO:0000313" key="3">
    <source>
        <dbReference type="Proteomes" id="UP000234254"/>
    </source>
</evidence>
<proteinExistence type="predicted"/>
<sequence>MECFRQIARLVKSPFQRDSHRPLEIGPPTNFRKEELPTFFSDAEDDAATLHSHGSMTEKDEKDAMIKELEREPSTTQKLRSRVRRLSVRVAHQLPDHDDGPHQ</sequence>
<keyword evidence="3" id="KW-1185">Reference proteome</keyword>
<dbReference type="OrthoDB" id="4154127at2759"/>
<feature type="compositionally biased region" description="Basic and acidic residues" evidence="1">
    <location>
        <begin position="56"/>
        <end position="73"/>
    </location>
</feature>
<organism evidence="2 3">
    <name type="scientific">Aspergillus campestris (strain IBT 28561)</name>
    <dbReference type="NCBI Taxonomy" id="1392248"/>
    <lineage>
        <taxon>Eukaryota</taxon>
        <taxon>Fungi</taxon>
        <taxon>Dikarya</taxon>
        <taxon>Ascomycota</taxon>
        <taxon>Pezizomycotina</taxon>
        <taxon>Eurotiomycetes</taxon>
        <taxon>Eurotiomycetidae</taxon>
        <taxon>Eurotiales</taxon>
        <taxon>Aspergillaceae</taxon>
        <taxon>Aspergillus</taxon>
        <taxon>Aspergillus subgen. Circumdati</taxon>
    </lineage>
</organism>
<comment type="caution">
    <text evidence="2">The sequence shown here is derived from an EMBL/GenBank/DDBJ whole genome shotgun (WGS) entry which is preliminary data.</text>
</comment>
<reference evidence="2" key="1">
    <citation type="submission" date="2016-12" db="EMBL/GenBank/DDBJ databases">
        <title>The genomes of Aspergillus section Nigri reveals drivers in fungal speciation.</title>
        <authorList>
            <consortium name="DOE Joint Genome Institute"/>
            <person name="Vesth T.C."/>
            <person name="Nybo J."/>
            <person name="Theobald S."/>
            <person name="Brandl J."/>
            <person name="Frisvad J.C."/>
            <person name="Nielsen K.F."/>
            <person name="Lyhne E.K."/>
            <person name="Kogle M.E."/>
            <person name="Kuo A."/>
            <person name="Riley R."/>
            <person name="Clum A."/>
            <person name="Nolan M."/>
            <person name="Lipzen A."/>
            <person name="Salamov A."/>
            <person name="Henrissat B."/>
            <person name="Wiebenga A."/>
            <person name="De vries R.P."/>
            <person name="Grigoriev I.V."/>
            <person name="Mortensen U.H."/>
            <person name="Andersen M.R."/>
            <person name="Baker S.E."/>
        </authorList>
    </citation>
    <scope>NUCLEOTIDE SEQUENCE</scope>
    <source>
        <strain evidence="2">IBT 28561</strain>
    </source>
</reference>
<dbReference type="EMBL" id="MSFM01000004">
    <property type="protein sequence ID" value="PKY05474.1"/>
    <property type="molecule type" value="Genomic_DNA"/>
</dbReference>
<dbReference type="AlphaFoldDB" id="A0A2I1D6G8"/>
<accession>A0A2I1D6G8</accession>
<evidence type="ECO:0000313" key="2">
    <source>
        <dbReference type="EMBL" id="PKY05474.1"/>
    </source>
</evidence>
<gene>
    <name evidence="2" type="ORF">P168DRAFT_124748</name>
</gene>